<dbReference type="Pfam" id="PF06892">
    <property type="entry name" value="Phage_CP76"/>
    <property type="match status" value="1"/>
</dbReference>
<evidence type="ECO:0000313" key="1">
    <source>
        <dbReference type="EMBL" id="XAG98218.1"/>
    </source>
</evidence>
<proteinExistence type="predicted"/>
<dbReference type="GO" id="GO:0003677">
    <property type="term" value="F:DNA binding"/>
    <property type="evidence" value="ECO:0007669"/>
    <property type="project" value="InterPro"/>
</dbReference>
<dbReference type="InterPro" id="IPR009679">
    <property type="entry name" value="Phage_186_CII-like"/>
</dbReference>
<gene>
    <name evidence="1" type="ORF">vBMseSP1_gp14</name>
</gene>
<dbReference type="EMBL" id="PP232116">
    <property type="protein sequence ID" value="XAG98218.1"/>
    <property type="molecule type" value="Genomic_DNA"/>
</dbReference>
<reference evidence="1" key="1">
    <citation type="submission" date="2024-01" db="EMBL/GenBank/DDBJ databases">
        <title>New evidence supports the origin of RcGTA from prophage.</title>
        <authorList>
            <person name="Xu Y."/>
            <person name="Liu B."/>
            <person name="Chen F."/>
        </authorList>
    </citation>
    <scope>NUCLEOTIDE SEQUENCE</scope>
</reference>
<protein>
    <submittedName>
        <fullName evidence="1">CII repressor</fullName>
    </submittedName>
</protein>
<name>A0AB38ZLH4_9VIRU</name>
<accession>A0AB38ZLH4</accession>
<sequence>MIPNANARHFLLKAKQRDLIAAVGGIERASGICNYGKSTVGRWSNADSPELMPLDAIFALEEECGRFDMSEAIAQARGQRFADAETGEEAANACVMERHANAMVQIGELMTTAALAFSDGKLTPAEATQLDRIASRVERAMEELRKATASARGAGGISLVAGGQG</sequence>
<organism evidence="1">
    <name type="scientific">Mesorhizobium phage vB_MseS-P1</name>
    <dbReference type="NCBI Taxonomy" id="3120101"/>
    <lineage>
        <taxon>Viruses</taxon>
    </lineage>
</organism>